<dbReference type="Gene3D" id="3.90.350.10">
    <property type="entry name" value="Transposase Inhibitor Protein From Tn5, Chain A, domain 1"/>
    <property type="match status" value="1"/>
</dbReference>
<dbReference type="EMBL" id="VWSF01000003">
    <property type="protein sequence ID" value="KAA5548086.1"/>
    <property type="molecule type" value="Genomic_DNA"/>
</dbReference>
<keyword evidence="2" id="KW-1185">Reference proteome</keyword>
<protein>
    <submittedName>
        <fullName evidence="1">IS4 family transposase</fullName>
    </submittedName>
</protein>
<accession>A0A5M6DNT8</accession>
<dbReference type="InterPro" id="IPR012337">
    <property type="entry name" value="RNaseH-like_sf"/>
</dbReference>
<dbReference type="InterPro" id="IPR054836">
    <property type="entry name" value="Tn5_transposase"/>
</dbReference>
<dbReference type="PANTHER" id="PTHR37319:SF1">
    <property type="entry name" value="TRANSPOSASE TN5 DIMERISATION DOMAIN-CONTAINING PROTEIN"/>
    <property type="match status" value="1"/>
</dbReference>
<dbReference type="RefSeq" id="WP_150087222.1">
    <property type="nucleotide sequence ID" value="NZ_VWSF01000003.1"/>
</dbReference>
<sequence>MADAIFSNIRIERRVKQVVEKIIEKQSVVIHQLSASEAEQRSYYRLLHNPRLQTSQIISYLQADCARQVEVGAHYLVFQDTTQPNFERNRRNISDQQQLGVIGDKQSLGFFLHPSLVVQADTGRCLGYSHVQVWSREAMALDRKQRQYQKQPIEEKESYRWIQAAQASKQVLAKASALTIICDREGDISELFLQVPDNQTHLLVRSNADRLLVNGAGKLSTLLTSLPEGGRYQLQLAGETRRGRVARQAVVALRWAKVGLVMKGVGKALYVVEAKEIDAPAGQAPIYWRLLTTHVVQTQQQAHQLIYWYSLRWNIEQVFR</sequence>
<evidence type="ECO:0000313" key="1">
    <source>
        <dbReference type="EMBL" id="KAA5548086.1"/>
    </source>
</evidence>
<reference evidence="1 2" key="1">
    <citation type="submission" date="2019-09" db="EMBL/GenBank/DDBJ databases">
        <title>Genome sequence and assembly of Adhaeribacter sp.</title>
        <authorList>
            <person name="Chhetri G."/>
        </authorList>
    </citation>
    <scope>NUCLEOTIDE SEQUENCE [LARGE SCALE GENOMIC DNA]</scope>
    <source>
        <strain evidence="1 2">DK36</strain>
    </source>
</reference>
<organism evidence="1 2">
    <name type="scientific">Adhaeribacter rhizoryzae</name>
    <dbReference type="NCBI Taxonomy" id="2607907"/>
    <lineage>
        <taxon>Bacteria</taxon>
        <taxon>Pseudomonadati</taxon>
        <taxon>Bacteroidota</taxon>
        <taxon>Cytophagia</taxon>
        <taxon>Cytophagales</taxon>
        <taxon>Hymenobacteraceae</taxon>
        <taxon>Adhaeribacter</taxon>
    </lineage>
</organism>
<comment type="caution">
    <text evidence="1">The sequence shown here is derived from an EMBL/GenBank/DDBJ whole genome shotgun (WGS) entry which is preliminary data.</text>
</comment>
<gene>
    <name evidence="1" type="ORF">F0145_05000</name>
</gene>
<dbReference type="NCBIfam" id="NF033590">
    <property type="entry name" value="transpos_IS4_3"/>
    <property type="match status" value="1"/>
</dbReference>
<dbReference type="InterPro" id="IPR047768">
    <property type="entry name" value="Tn5p-like"/>
</dbReference>
<dbReference type="Proteomes" id="UP000323426">
    <property type="component" value="Unassembled WGS sequence"/>
</dbReference>
<dbReference type="SUPFAM" id="SSF53098">
    <property type="entry name" value="Ribonuclease H-like"/>
    <property type="match status" value="1"/>
</dbReference>
<evidence type="ECO:0000313" key="2">
    <source>
        <dbReference type="Proteomes" id="UP000323426"/>
    </source>
</evidence>
<dbReference type="PANTHER" id="PTHR37319">
    <property type="entry name" value="TRANSPOSASE"/>
    <property type="match status" value="1"/>
</dbReference>
<dbReference type="AlphaFoldDB" id="A0A5M6DNT8"/>
<proteinExistence type="predicted"/>
<feature type="non-terminal residue" evidence="1">
    <location>
        <position position="320"/>
    </location>
</feature>
<name>A0A5M6DNT8_9BACT</name>